<sequence length="342" mass="37889">MGQNLERAVSKSFSDAGLLGIESAEVTLDSDINLNVDSGALGIIVAVVVVLVIVIILVIALCSKYCCKCFDNLCFQGRGQNKLKKDLTIRDGQYGLDYSGTINPTMSILPYEERQNHTGCPSCGSQVAPTVSPSYAPSINRAPSVAASIFKSMKSGGNEVDGSLMMPASIQYCTLPSGEVGMFIPQGSLHEVLEHSQVSKMGTIRSTNTMKYYSSTKKAGDSTRALEYPKCNYTTETEDGRRSREKRDQRKRRKRRTHKESSRSHPRNPTSSGYKSDSSHSRSKSHSSRTFSSQSDEETVHRRRMTVIEETKKTRSKKNLSNTEDPIYLQNSIKELNFGTRQ</sequence>
<feature type="compositionally biased region" description="Basic residues" evidence="1">
    <location>
        <begin position="249"/>
        <end position="258"/>
    </location>
</feature>
<protein>
    <submittedName>
        <fullName evidence="3">Uncharacterized protein</fullName>
    </submittedName>
</protein>
<name>E4XZ89_OIKDI</name>
<keyword evidence="4" id="KW-1185">Reference proteome</keyword>
<feature type="compositionally biased region" description="Basic and acidic residues" evidence="1">
    <location>
        <begin position="238"/>
        <end position="248"/>
    </location>
</feature>
<organism evidence="3">
    <name type="scientific">Oikopleura dioica</name>
    <name type="common">Tunicate</name>
    <dbReference type="NCBI Taxonomy" id="34765"/>
    <lineage>
        <taxon>Eukaryota</taxon>
        <taxon>Metazoa</taxon>
        <taxon>Chordata</taxon>
        <taxon>Tunicata</taxon>
        <taxon>Appendicularia</taxon>
        <taxon>Copelata</taxon>
        <taxon>Oikopleuridae</taxon>
        <taxon>Oikopleura</taxon>
    </lineage>
</organism>
<dbReference type="InParanoid" id="E4XZ89"/>
<keyword evidence="2" id="KW-0472">Membrane</keyword>
<keyword evidence="2" id="KW-1133">Transmembrane helix</keyword>
<dbReference type="AlphaFoldDB" id="E4XZ89"/>
<gene>
    <name evidence="3" type="ORF">GSOID_T00010048001</name>
</gene>
<dbReference type="OrthoDB" id="10352770at2759"/>
<reference evidence="3" key="1">
    <citation type="journal article" date="2010" name="Science">
        <title>Plasticity of animal genome architecture unmasked by rapid evolution of a pelagic tunicate.</title>
        <authorList>
            <person name="Denoeud F."/>
            <person name="Henriet S."/>
            <person name="Mungpakdee S."/>
            <person name="Aury J.M."/>
            <person name="Da Silva C."/>
            <person name="Brinkmann H."/>
            <person name="Mikhaleva J."/>
            <person name="Olsen L.C."/>
            <person name="Jubin C."/>
            <person name="Canestro C."/>
            <person name="Bouquet J.M."/>
            <person name="Danks G."/>
            <person name="Poulain J."/>
            <person name="Campsteijn C."/>
            <person name="Adamski M."/>
            <person name="Cross I."/>
            <person name="Yadetie F."/>
            <person name="Muffato M."/>
            <person name="Louis A."/>
            <person name="Butcher S."/>
            <person name="Tsagkogeorga G."/>
            <person name="Konrad A."/>
            <person name="Singh S."/>
            <person name="Jensen M.F."/>
            <person name="Cong E.H."/>
            <person name="Eikeseth-Otteraa H."/>
            <person name="Noel B."/>
            <person name="Anthouard V."/>
            <person name="Porcel B.M."/>
            <person name="Kachouri-Lafond R."/>
            <person name="Nishino A."/>
            <person name="Ugolini M."/>
            <person name="Chourrout P."/>
            <person name="Nishida H."/>
            <person name="Aasland R."/>
            <person name="Huzurbazar S."/>
            <person name="Westhof E."/>
            <person name="Delsuc F."/>
            <person name="Lehrach H."/>
            <person name="Reinhardt R."/>
            <person name="Weissenbach J."/>
            <person name="Roy S.W."/>
            <person name="Artiguenave F."/>
            <person name="Postlethwait J.H."/>
            <person name="Manak J.R."/>
            <person name="Thompson E.M."/>
            <person name="Jaillon O."/>
            <person name="Du Pasquier L."/>
            <person name="Boudinot P."/>
            <person name="Liberles D.A."/>
            <person name="Volff J.N."/>
            <person name="Philippe H."/>
            <person name="Lenhard B."/>
            <person name="Roest Crollius H."/>
            <person name="Wincker P."/>
            <person name="Chourrout D."/>
        </authorList>
    </citation>
    <scope>NUCLEOTIDE SEQUENCE [LARGE SCALE GENOMIC DNA]</scope>
</reference>
<evidence type="ECO:0000313" key="3">
    <source>
        <dbReference type="EMBL" id="CBY14951.1"/>
    </source>
</evidence>
<dbReference type="EMBL" id="FN653385">
    <property type="protein sequence ID" value="CBY14951.1"/>
    <property type="molecule type" value="Genomic_DNA"/>
</dbReference>
<keyword evidence="2" id="KW-0812">Transmembrane</keyword>
<feature type="region of interest" description="Disordered" evidence="1">
    <location>
        <begin position="232"/>
        <end position="325"/>
    </location>
</feature>
<evidence type="ECO:0000256" key="1">
    <source>
        <dbReference type="SAM" id="MobiDB-lite"/>
    </source>
</evidence>
<proteinExistence type="predicted"/>
<evidence type="ECO:0000313" key="4">
    <source>
        <dbReference type="Proteomes" id="UP000001307"/>
    </source>
</evidence>
<accession>E4XZ89</accession>
<dbReference type="Proteomes" id="UP000001307">
    <property type="component" value="Unassembled WGS sequence"/>
</dbReference>
<feature type="transmembrane region" description="Helical" evidence="2">
    <location>
        <begin position="40"/>
        <end position="61"/>
    </location>
</feature>
<evidence type="ECO:0000256" key="2">
    <source>
        <dbReference type="SAM" id="Phobius"/>
    </source>
</evidence>